<dbReference type="EMBL" id="CM001883">
    <property type="protein sequence ID" value="EOY08010.1"/>
    <property type="molecule type" value="Genomic_DNA"/>
</dbReference>
<accession>A0A061ESI2</accession>
<proteinExistence type="predicted"/>
<dbReference type="AlphaFoldDB" id="A0A061ESI2"/>
<protein>
    <submittedName>
        <fullName evidence="1">Uncharacterized protein</fullName>
    </submittedName>
</protein>
<dbReference type="Proteomes" id="UP000026915">
    <property type="component" value="Chromosome 5"/>
</dbReference>
<evidence type="ECO:0000313" key="2">
    <source>
        <dbReference type="Proteomes" id="UP000026915"/>
    </source>
</evidence>
<dbReference type="HOGENOM" id="CLU_1952747_0_0_1"/>
<dbReference type="Gramene" id="EOY08010">
    <property type="protein sequence ID" value="EOY08010"/>
    <property type="gene ID" value="TCM_022331"/>
</dbReference>
<organism evidence="1 2">
    <name type="scientific">Theobroma cacao</name>
    <name type="common">Cacao</name>
    <name type="synonym">Cocoa</name>
    <dbReference type="NCBI Taxonomy" id="3641"/>
    <lineage>
        <taxon>Eukaryota</taxon>
        <taxon>Viridiplantae</taxon>
        <taxon>Streptophyta</taxon>
        <taxon>Embryophyta</taxon>
        <taxon>Tracheophyta</taxon>
        <taxon>Spermatophyta</taxon>
        <taxon>Magnoliopsida</taxon>
        <taxon>eudicotyledons</taxon>
        <taxon>Gunneridae</taxon>
        <taxon>Pentapetalae</taxon>
        <taxon>rosids</taxon>
        <taxon>malvids</taxon>
        <taxon>Malvales</taxon>
        <taxon>Malvaceae</taxon>
        <taxon>Byttnerioideae</taxon>
        <taxon>Theobroma</taxon>
    </lineage>
</organism>
<sequence>MWAQVVSRKEPYTTESCSAHHLNSALDRLVHNFLASTLQGRISCLRHVSVEDLWMMETIESQFGVNIAEYMIMRIRQVVMREETTLPYGNISSTLVKKKGIWSNRYLANWTSHKPRNLSFRWLVKGDMT</sequence>
<name>A0A061ESI2_THECC</name>
<evidence type="ECO:0000313" key="1">
    <source>
        <dbReference type="EMBL" id="EOY08010.1"/>
    </source>
</evidence>
<reference evidence="1 2" key="1">
    <citation type="journal article" date="2013" name="Genome Biol.">
        <title>The genome sequence of the most widely cultivated cacao type and its use to identify candidate genes regulating pod color.</title>
        <authorList>
            <person name="Motamayor J.C."/>
            <person name="Mockaitis K."/>
            <person name="Schmutz J."/>
            <person name="Haiminen N."/>
            <person name="Iii D.L."/>
            <person name="Cornejo O."/>
            <person name="Findley S.D."/>
            <person name="Zheng P."/>
            <person name="Utro F."/>
            <person name="Royaert S."/>
            <person name="Saski C."/>
            <person name="Jenkins J."/>
            <person name="Podicheti R."/>
            <person name="Zhao M."/>
            <person name="Scheffler B.E."/>
            <person name="Stack J.C."/>
            <person name="Feltus F.A."/>
            <person name="Mustiga G.M."/>
            <person name="Amores F."/>
            <person name="Phillips W."/>
            <person name="Marelli J.P."/>
            <person name="May G.D."/>
            <person name="Shapiro H."/>
            <person name="Ma J."/>
            <person name="Bustamante C.D."/>
            <person name="Schnell R.J."/>
            <person name="Main D."/>
            <person name="Gilbert D."/>
            <person name="Parida L."/>
            <person name="Kuhn D.N."/>
        </authorList>
    </citation>
    <scope>NUCLEOTIDE SEQUENCE [LARGE SCALE GENOMIC DNA]</scope>
    <source>
        <strain evidence="2">cv. Matina 1-6</strain>
    </source>
</reference>
<dbReference type="InParanoid" id="A0A061ESI2"/>
<gene>
    <name evidence="1" type="ORF">TCM_022331</name>
</gene>
<keyword evidence="2" id="KW-1185">Reference proteome</keyword>